<sequence length="29" mass="3231">MAEQDGWITPDFEIVETSLEVTAYLAAET</sequence>
<dbReference type="NCBIfam" id="TIGR02107">
    <property type="entry name" value="PQQ_syn_pqqA"/>
    <property type="match status" value="1"/>
</dbReference>
<gene>
    <name evidence="4" type="primary">pqqA</name>
    <name evidence="4" type="ORF">ACFQKB_10505</name>
</gene>
<dbReference type="InterPro" id="IPR011725">
    <property type="entry name" value="PQQ_synth_PqqA"/>
</dbReference>
<organism evidence="4 5">
    <name type="scientific">Actinomadura yumaensis</name>
    <dbReference type="NCBI Taxonomy" id="111807"/>
    <lineage>
        <taxon>Bacteria</taxon>
        <taxon>Bacillati</taxon>
        <taxon>Actinomycetota</taxon>
        <taxon>Actinomycetes</taxon>
        <taxon>Streptosporangiales</taxon>
        <taxon>Thermomonosporaceae</taxon>
        <taxon>Actinomadura</taxon>
    </lineage>
</organism>
<comment type="caution">
    <text evidence="4">The sequence shown here is derived from an EMBL/GenBank/DDBJ whole genome shotgun (WGS) entry which is preliminary data.</text>
</comment>
<dbReference type="RefSeq" id="WP_160820681.1">
    <property type="nucleotide sequence ID" value="NZ_JBHSXE010000001.1"/>
</dbReference>
<keyword evidence="5" id="KW-1185">Reference proteome</keyword>
<dbReference type="Proteomes" id="UP001596380">
    <property type="component" value="Unassembled WGS sequence"/>
</dbReference>
<dbReference type="EMBL" id="JBHSXS010000004">
    <property type="protein sequence ID" value="MFC6880193.1"/>
    <property type="molecule type" value="Genomic_DNA"/>
</dbReference>
<accession>A0ABW2CHM7</accession>
<reference evidence="5" key="1">
    <citation type="journal article" date="2019" name="Int. J. Syst. Evol. Microbiol.">
        <title>The Global Catalogue of Microorganisms (GCM) 10K type strain sequencing project: providing services to taxonomists for standard genome sequencing and annotation.</title>
        <authorList>
            <consortium name="The Broad Institute Genomics Platform"/>
            <consortium name="The Broad Institute Genome Sequencing Center for Infectious Disease"/>
            <person name="Wu L."/>
            <person name="Ma J."/>
        </authorList>
    </citation>
    <scope>NUCLEOTIDE SEQUENCE [LARGE SCALE GENOMIC DNA]</scope>
    <source>
        <strain evidence="5">JCM 3369</strain>
    </source>
</reference>
<evidence type="ECO:0000256" key="3">
    <source>
        <dbReference type="ARBA" id="ARBA00015086"/>
    </source>
</evidence>
<evidence type="ECO:0000313" key="5">
    <source>
        <dbReference type="Proteomes" id="UP001596380"/>
    </source>
</evidence>
<evidence type="ECO:0000313" key="4">
    <source>
        <dbReference type="EMBL" id="MFC6880193.1"/>
    </source>
</evidence>
<comment type="pathway">
    <text evidence="1">Cofactor biosynthesis; pyrroloquinoline quinone biosynthesis.</text>
</comment>
<proteinExistence type="inferred from homology"/>
<name>A0ABW2CHM7_9ACTN</name>
<protein>
    <recommendedName>
        <fullName evidence="3">Coenzyme PQQ synthesis protein A</fullName>
    </recommendedName>
</protein>
<evidence type="ECO:0000256" key="2">
    <source>
        <dbReference type="ARBA" id="ARBA00009325"/>
    </source>
</evidence>
<comment type="similarity">
    <text evidence="2">Belongs to the PqqA family.</text>
</comment>
<evidence type="ECO:0000256" key="1">
    <source>
        <dbReference type="ARBA" id="ARBA00004886"/>
    </source>
</evidence>